<dbReference type="OrthoDB" id="695890at2759"/>
<organism evidence="2 3">
    <name type="scientific">Prunus yedoensis var. nudiflora</name>
    <dbReference type="NCBI Taxonomy" id="2094558"/>
    <lineage>
        <taxon>Eukaryota</taxon>
        <taxon>Viridiplantae</taxon>
        <taxon>Streptophyta</taxon>
        <taxon>Embryophyta</taxon>
        <taxon>Tracheophyta</taxon>
        <taxon>Spermatophyta</taxon>
        <taxon>Magnoliopsida</taxon>
        <taxon>eudicotyledons</taxon>
        <taxon>Gunneridae</taxon>
        <taxon>Pentapetalae</taxon>
        <taxon>rosids</taxon>
        <taxon>fabids</taxon>
        <taxon>Rosales</taxon>
        <taxon>Rosaceae</taxon>
        <taxon>Amygdaloideae</taxon>
        <taxon>Amygdaleae</taxon>
        <taxon>Prunus</taxon>
    </lineage>
</organism>
<dbReference type="Proteomes" id="UP000250321">
    <property type="component" value="Unassembled WGS sequence"/>
</dbReference>
<evidence type="ECO:0000313" key="3">
    <source>
        <dbReference type="Proteomes" id="UP000250321"/>
    </source>
</evidence>
<dbReference type="PANTHER" id="PTHR33564:SF11">
    <property type="entry name" value="OS06G0604600 PROTEIN"/>
    <property type="match status" value="1"/>
</dbReference>
<dbReference type="PANTHER" id="PTHR33564">
    <property type="entry name" value="TRANSMEMBRANE PROTEIN"/>
    <property type="match status" value="1"/>
</dbReference>
<name>A0A314Z4X3_PRUYE</name>
<keyword evidence="3" id="KW-1185">Reference proteome</keyword>
<keyword evidence="1" id="KW-0812">Transmembrane</keyword>
<keyword evidence="1" id="KW-1133">Transmembrane helix</keyword>
<feature type="transmembrane region" description="Helical" evidence="1">
    <location>
        <begin position="6"/>
        <end position="27"/>
    </location>
</feature>
<comment type="caution">
    <text evidence="2">The sequence shown here is derived from an EMBL/GenBank/DDBJ whole genome shotgun (WGS) entry which is preliminary data.</text>
</comment>
<dbReference type="AlphaFoldDB" id="A0A314Z4X3"/>
<feature type="transmembrane region" description="Helical" evidence="1">
    <location>
        <begin position="156"/>
        <end position="176"/>
    </location>
</feature>
<reference evidence="2 3" key="1">
    <citation type="submission" date="2018-02" db="EMBL/GenBank/DDBJ databases">
        <title>Draft genome of wild Prunus yedoensis var. nudiflora.</title>
        <authorList>
            <person name="Baek S."/>
            <person name="Kim J.-H."/>
            <person name="Choi K."/>
            <person name="Kim G.-B."/>
            <person name="Cho A."/>
            <person name="Jang H."/>
            <person name="Shin C.-H."/>
            <person name="Yu H.-J."/>
            <person name="Mun J.-H."/>
        </authorList>
    </citation>
    <scope>NUCLEOTIDE SEQUENCE [LARGE SCALE GENOMIC DNA]</scope>
    <source>
        <strain evidence="3">cv. Jeju island</strain>
        <tissue evidence="2">Leaf</tissue>
    </source>
</reference>
<keyword evidence="1" id="KW-0472">Membrane</keyword>
<proteinExistence type="predicted"/>
<evidence type="ECO:0000256" key="1">
    <source>
        <dbReference type="SAM" id="Phobius"/>
    </source>
</evidence>
<gene>
    <name evidence="2" type="ORF">Pyn_22494</name>
</gene>
<evidence type="ECO:0000313" key="2">
    <source>
        <dbReference type="EMBL" id="PQQ14149.1"/>
    </source>
</evidence>
<accession>A0A314Z4X3</accession>
<protein>
    <submittedName>
        <fullName evidence="2">Uncharacterized protein</fullName>
    </submittedName>
</protein>
<dbReference type="EMBL" id="PJQY01000272">
    <property type="protein sequence ID" value="PQQ14149.1"/>
    <property type="molecule type" value="Genomic_DNA"/>
</dbReference>
<sequence length="180" mass="19788">MSSVLGSQGVVLATAMAVSGTVILLALRLQKSLPNSHFPVDQINQSSPQILRFGISSEGKKRRKKNKRVHFAEDVVDPSGDGQEFRRQHQIITSTSSNSSSSCSSASSTSSTVLNFKKTSAQKFEGPMPATARLSTMEFSGIVSFTDWPTHTDSHVLCILCIKISSFFFFFFFNLYKFSS</sequence>